<dbReference type="Proteomes" id="UP001462640">
    <property type="component" value="Unassembled WGS sequence"/>
</dbReference>
<evidence type="ECO:0000313" key="3">
    <source>
        <dbReference type="Proteomes" id="UP001462640"/>
    </source>
</evidence>
<comment type="caution">
    <text evidence="2">The sequence shown here is derived from an EMBL/GenBank/DDBJ whole genome shotgun (WGS) entry which is preliminary data.</text>
</comment>
<organism evidence="2 3">
    <name type="scientific">Roseateles flavus</name>
    <dbReference type="NCBI Taxonomy" id="3149041"/>
    <lineage>
        <taxon>Bacteria</taxon>
        <taxon>Pseudomonadati</taxon>
        <taxon>Pseudomonadota</taxon>
        <taxon>Betaproteobacteria</taxon>
        <taxon>Burkholderiales</taxon>
        <taxon>Sphaerotilaceae</taxon>
        <taxon>Roseateles</taxon>
    </lineage>
</organism>
<gene>
    <name evidence="2" type="ORF">ABDJ40_22635</name>
</gene>
<keyword evidence="3" id="KW-1185">Reference proteome</keyword>
<evidence type="ECO:0000256" key="1">
    <source>
        <dbReference type="SAM" id="MobiDB-lite"/>
    </source>
</evidence>
<feature type="region of interest" description="Disordered" evidence="1">
    <location>
        <begin position="1"/>
        <end position="20"/>
    </location>
</feature>
<sequence>MIYTGGEWEDEGPKNNGQKVTPLLGAPAVLSSSPDGFLRMALTDLLSVEFTHLISGLDEKSSSSERHGESVTWIGGYTEWIGSDSHVGVSLGWDWRLEVCPRSGTQCVRFGLPRSNIMLVDAEHQDYGWNRNLHALATVVDALPWTEQTLSAIELC</sequence>
<dbReference type="RefSeq" id="WP_347613115.1">
    <property type="nucleotide sequence ID" value="NZ_JBDPZC010000016.1"/>
</dbReference>
<name>A0ABV0GKP1_9BURK</name>
<accession>A0ABV0GKP1</accession>
<dbReference type="EMBL" id="JBDPZC010000016">
    <property type="protein sequence ID" value="MEO3715580.1"/>
    <property type="molecule type" value="Genomic_DNA"/>
</dbReference>
<dbReference type="Pfam" id="PF16245">
    <property type="entry name" value="DUF4902"/>
    <property type="match status" value="1"/>
</dbReference>
<dbReference type="Gene3D" id="3.10.450.610">
    <property type="match status" value="1"/>
</dbReference>
<protein>
    <submittedName>
        <fullName evidence="2">DUF4902 domain-containing protein</fullName>
    </submittedName>
</protein>
<reference evidence="2 3" key="1">
    <citation type="submission" date="2024-05" db="EMBL/GenBank/DDBJ databases">
        <title>Roseateles sp. 2.12 16S ribosomal RNA gene Genome sequencing and assembly.</title>
        <authorList>
            <person name="Woo H."/>
        </authorList>
    </citation>
    <scope>NUCLEOTIDE SEQUENCE [LARGE SCALE GENOMIC DNA]</scope>
    <source>
        <strain evidence="2 3">2.12</strain>
    </source>
</reference>
<proteinExistence type="predicted"/>
<dbReference type="InterPro" id="IPR032598">
    <property type="entry name" value="RsaM-like"/>
</dbReference>
<evidence type="ECO:0000313" key="2">
    <source>
        <dbReference type="EMBL" id="MEO3715580.1"/>
    </source>
</evidence>